<evidence type="ECO:0000313" key="1">
    <source>
        <dbReference type="EMBL" id="CAB5508442.1"/>
    </source>
</evidence>
<accession>A0ABN7GF81</accession>
<protein>
    <submittedName>
        <fullName evidence="1">Uncharacterized protein</fullName>
    </submittedName>
</protein>
<dbReference type="RefSeq" id="WP_202784787.1">
    <property type="nucleotide sequence ID" value="NZ_CAHJWF010000618.1"/>
</dbReference>
<comment type="caution">
    <text evidence="1">The sequence shown here is derived from an EMBL/GenBank/DDBJ whole genome shotgun (WGS) entry which is preliminary data.</text>
</comment>
<organism evidence="1 2">
    <name type="scientific">Bathymodiolus thermophilus thioautotrophic gill symbiont</name>
    <dbReference type="NCBI Taxonomy" id="2360"/>
    <lineage>
        <taxon>Bacteria</taxon>
        <taxon>Pseudomonadati</taxon>
        <taxon>Pseudomonadota</taxon>
        <taxon>Gammaproteobacteria</taxon>
        <taxon>sulfur-oxidizing symbionts</taxon>
    </lineage>
</organism>
<keyword evidence="2" id="KW-1185">Reference proteome</keyword>
<evidence type="ECO:0000313" key="2">
    <source>
        <dbReference type="Proteomes" id="UP000626656"/>
    </source>
</evidence>
<name>A0ABN7GF81_9GAMM</name>
<reference evidence="1 2" key="1">
    <citation type="submission" date="2020-05" db="EMBL/GenBank/DDBJ databases">
        <authorList>
            <person name="Petersen J."/>
            <person name="Sayavedra L."/>
        </authorList>
    </citation>
    <scope>NUCLEOTIDE SEQUENCE [LARGE SCALE GENOMIC DNA]</scope>
    <source>
        <strain evidence="1">B azoricus SOX ET2 1586I</strain>
    </source>
</reference>
<dbReference type="EMBL" id="CAHJWF010000618">
    <property type="protein sequence ID" value="CAB5508442.1"/>
    <property type="molecule type" value="Genomic_DNA"/>
</dbReference>
<dbReference type="Proteomes" id="UP000626656">
    <property type="component" value="Unassembled WGS sequence"/>
</dbReference>
<proteinExistence type="predicted"/>
<sequence>MAKKENKDCFVIMPISDTDGYDKGHFSRVYEDIIKPAVANTDFSVTRADEVKETNFIHLDILKQLIDAPIAICDLSSHNPNVLFELGIRQAFDKPVVLIREEGTPKIFDIGPLRYLEYSKKMKYHDVLRTQAELTESINATKEAKGKQGNINSIVRLMALSNPAAIPTLEGDNKEAFAIDVLQSQMNDIRKMMETSMMENRKGVSKGSISSIEYERISNRLDRLMDSKRRMPRERHEKEFHRLMREAEEVSMHFEDKTDHRMFRYLQERIHNAMRNDLEELM</sequence>
<gene>
    <name evidence="1" type="ORF">AZO1586I_2717</name>
</gene>